<organism evidence="2 3">
    <name type="scientific">Spirosoma oryzae</name>
    <dbReference type="NCBI Taxonomy" id="1469603"/>
    <lineage>
        <taxon>Bacteria</taxon>
        <taxon>Pseudomonadati</taxon>
        <taxon>Bacteroidota</taxon>
        <taxon>Cytophagia</taxon>
        <taxon>Cytophagales</taxon>
        <taxon>Cytophagaceae</taxon>
        <taxon>Spirosoma</taxon>
    </lineage>
</organism>
<comment type="caution">
    <text evidence="2">The sequence shown here is derived from an EMBL/GenBank/DDBJ whole genome shotgun (WGS) entry which is preliminary data.</text>
</comment>
<accession>A0A2T0T5P9</accession>
<keyword evidence="1" id="KW-0732">Signal</keyword>
<name>A0A2T0T5P9_9BACT</name>
<evidence type="ECO:0000313" key="2">
    <source>
        <dbReference type="EMBL" id="PRY41005.1"/>
    </source>
</evidence>
<dbReference type="RefSeq" id="WP_106137433.1">
    <property type="nucleotide sequence ID" value="NZ_PVTE01000006.1"/>
</dbReference>
<evidence type="ECO:0000313" key="3">
    <source>
        <dbReference type="Proteomes" id="UP000238375"/>
    </source>
</evidence>
<sequence>MKRLLLIGFLTTSLAGQAFSMGHPHNVFAARKRMHAKLSANKLSAKDVKAQAVKPTYASTLVEKGSALLTKGCARAITSLLPNPY</sequence>
<reference evidence="2 3" key="1">
    <citation type="submission" date="2018-03" db="EMBL/GenBank/DDBJ databases">
        <title>Genomic Encyclopedia of Archaeal and Bacterial Type Strains, Phase II (KMG-II): from individual species to whole genera.</title>
        <authorList>
            <person name="Goeker M."/>
        </authorList>
    </citation>
    <scope>NUCLEOTIDE SEQUENCE [LARGE SCALE GENOMIC DNA]</scope>
    <source>
        <strain evidence="2 3">DSM 28354</strain>
    </source>
</reference>
<dbReference type="Proteomes" id="UP000238375">
    <property type="component" value="Unassembled WGS sequence"/>
</dbReference>
<feature type="chain" id="PRO_5015587740" evidence="1">
    <location>
        <begin position="21"/>
        <end position="85"/>
    </location>
</feature>
<dbReference type="EMBL" id="PVTE01000006">
    <property type="protein sequence ID" value="PRY41005.1"/>
    <property type="molecule type" value="Genomic_DNA"/>
</dbReference>
<dbReference type="OrthoDB" id="962062at2"/>
<proteinExistence type="predicted"/>
<gene>
    <name evidence="2" type="ORF">CLV58_106191</name>
</gene>
<feature type="signal peptide" evidence="1">
    <location>
        <begin position="1"/>
        <end position="20"/>
    </location>
</feature>
<evidence type="ECO:0000256" key="1">
    <source>
        <dbReference type="SAM" id="SignalP"/>
    </source>
</evidence>
<keyword evidence="3" id="KW-1185">Reference proteome</keyword>
<protein>
    <submittedName>
        <fullName evidence="2">Uncharacterized protein</fullName>
    </submittedName>
</protein>
<dbReference type="AlphaFoldDB" id="A0A2T0T5P9"/>